<dbReference type="InterPro" id="IPR000182">
    <property type="entry name" value="GNAT_dom"/>
</dbReference>
<dbReference type="EMBL" id="JXAK01000030">
    <property type="protein sequence ID" value="KIL39859.1"/>
    <property type="molecule type" value="Genomic_DNA"/>
</dbReference>
<evidence type="ECO:0000313" key="5">
    <source>
        <dbReference type="Proteomes" id="UP000031967"/>
    </source>
</evidence>
<dbReference type="Pfam" id="PF00583">
    <property type="entry name" value="Acetyltransf_1"/>
    <property type="match status" value="1"/>
</dbReference>
<feature type="domain" description="N-acetyltransferase" evidence="3">
    <location>
        <begin position="4"/>
        <end position="156"/>
    </location>
</feature>
<keyword evidence="1" id="KW-0808">Transferase</keyword>
<name>A0ABR5AFR4_9BACL</name>
<dbReference type="InterPro" id="IPR016181">
    <property type="entry name" value="Acyl_CoA_acyltransferase"/>
</dbReference>
<sequence>MESLSIKLMSECTLTDVLQAWNEGFKGYYANVAMTADAFLARMANESLSAEHSVVAFADGVPAGIIVNGFRTIGGERVAWNGGTAVAPEHRRRGVARELLEASFELYRKQQVTLATLEAIEDNVKAIALYKDMGYSVAGSLLIMQRKAGSGEQAANSEEAPHASGATDAAAGMAIATGAAVRYTVRHCRPQEAARLDFYEPLTPWQTQWASVRDGEAVVLCDEEGNAAAYAIFKRVFDAGLAHASTTLYQCAVQAGRPDREALLRRLLGQVLGAEAGLPQRAFNIPADHEAIALLQEAGFETNVSQVYMTRRV</sequence>
<keyword evidence="2" id="KW-0012">Acyltransferase</keyword>
<dbReference type="PROSITE" id="PS51186">
    <property type="entry name" value="GNAT"/>
    <property type="match status" value="1"/>
</dbReference>
<protein>
    <recommendedName>
        <fullName evidence="3">N-acetyltransferase domain-containing protein</fullName>
    </recommendedName>
</protein>
<dbReference type="InterPro" id="IPR050680">
    <property type="entry name" value="YpeA/RimI_acetyltransf"/>
</dbReference>
<proteinExistence type="predicted"/>
<dbReference type="PANTHER" id="PTHR43420">
    <property type="entry name" value="ACETYLTRANSFERASE"/>
    <property type="match status" value="1"/>
</dbReference>
<evidence type="ECO:0000313" key="4">
    <source>
        <dbReference type="EMBL" id="KIL39859.1"/>
    </source>
</evidence>
<dbReference type="Gene3D" id="3.40.630.30">
    <property type="match status" value="1"/>
</dbReference>
<evidence type="ECO:0000256" key="1">
    <source>
        <dbReference type="ARBA" id="ARBA00022679"/>
    </source>
</evidence>
<keyword evidence="5" id="KW-1185">Reference proteome</keyword>
<evidence type="ECO:0000256" key="2">
    <source>
        <dbReference type="ARBA" id="ARBA00023315"/>
    </source>
</evidence>
<dbReference type="CDD" id="cd04301">
    <property type="entry name" value="NAT_SF"/>
    <property type="match status" value="1"/>
</dbReference>
<reference evidence="4 5" key="1">
    <citation type="submission" date="2014-12" db="EMBL/GenBank/DDBJ databases">
        <title>Draft genome sequence of Paenibacillus kamchatkensis strain B-2647.</title>
        <authorList>
            <person name="Karlyshev A.V."/>
            <person name="Kudryashova E.B."/>
        </authorList>
    </citation>
    <scope>NUCLEOTIDE SEQUENCE [LARGE SCALE GENOMIC DNA]</scope>
    <source>
        <strain evidence="4 5">VKM B-2647</strain>
    </source>
</reference>
<dbReference type="Proteomes" id="UP000031967">
    <property type="component" value="Unassembled WGS sequence"/>
</dbReference>
<evidence type="ECO:0000259" key="3">
    <source>
        <dbReference type="PROSITE" id="PS51186"/>
    </source>
</evidence>
<dbReference type="RefSeq" id="WP_041048825.1">
    <property type="nucleotide sequence ID" value="NZ_JXAK01000030.1"/>
</dbReference>
<organism evidence="4 5">
    <name type="scientific">Gordoniibacillus kamchatkensis</name>
    <dbReference type="NCBI Taxonomy" id="1590651"/>
    <lineage>
        <taxon>Bacteria</taxon>
        <taxon>Bacillati</taxon>
        <taxon>Bacillota</taxon>
        <taxon>Bacilli</taxon>
        <taxon>Bacillales</taxon>
        <taxon>Paenibacillaceae</taxon>
        <taxon>Gordoniibacillus</taxon>
    </lineage>
</organism>
<gene>
    <name evidence="4" type="ORF">SD70_17515</name>
</gene>
<dbReference type="SUPFAM" id="SSF55729">
    <property type="entry name" value="Acyl-CoA N-acyltransferases (Nat)"/>
    <property type="match status" value="1"/>
</dbReference>
<comment type="caution">
    <text evidence="4">The sequence shown here is derived from an EMBL/GenBank/DDBJ whole genome shotgun (WGS) entry which is preliminary data.</text>
</comment>
<accession>A0ABR5AFR4</accession>